<dbReference type="EMBL" id="HAEI01001617">
    <property type="protein sequence ID" value="SBR76940.1"/>
    <property type="molecule type" value="Transcribed_RNA"/>
</dbReference>
<dbReference type="AlphaFoldDB" id="A0A1A8P6J1"/>
<evidence type="ECO:0000313" key="1">
    <source>
        <dbReference type="EMBL" id="SBR76940.1"/>
    </source>
</evidence>
<gene>
    <name evidence="1" type="primary">Nfu_g_1_005445</name>
</gene>
<name>A0A1A8P6J1_9TELE</name>
<sequence>CEESPNPTSPPSGHLCCVMSEVCVHICLRCF</sequence>
<accession>A0A1A8P6J1</accession>
<feature type="non-terminal residue" evidence="1">
    <location>
        <position position="31"/>
    </location>
</feature>
<proteinExistence type="predicted"/>
<reference evidence="1" key="1">
    <citation type="submission" date="2016-05" db="EMBL/GenBank/DDBJ databases">
        <authorList>
            <person name="Lavstsen T."/>
            <person name="Jespersen J.S."/>
        </authorList>
    </citation>
    <scope>NUCLEOTIDE SEQUENCE</scope>
    <source>
        <tissue evidence="1">Brain</tissue>
    </source>
</reference>
<organism evidence="1">
    <name type="scientific">Nothobranchius rachovii</name>
    <name type="common">bluefin notho</name>
    <dbReference type="NCBI Taxonomy" id="451742"/>
    <lineage>
        <taxon>Eukaryota</taxon>
        <taxon>Metazoa</taxon>
        <taxon>Chordata</taxon>
        <taxon>Craniata</taxon>
        <taxon>Vertebrata</taxon>
        <taxon>Euteleostomi</taxon>
        <taxon>Actinopterygii</taxon>
        <taxon>Neopterygii</taxon>
        <taxon>Teleostei</taxon>
        <taxon>Neoteleostei</taxon>
        <taxon>Acanthomorphata</taxon>
        <taxon>Ovalentaria</taxon>
        <taxon>Atherinomorphae</taxon>
        <taxon>Cyprinodontiformes</taxon>
        <taxon>Nothobranchiidae</taxon>
        <taxon>Nothobranchius</taxon>
    </lineage>
</organism>
<feature type="non-terminal residue" evidence="1">
    <location>
        <position position="1"/>
    </location>
</feature>
<reference evidence="1" key="2">
    <citation type="submission" date="2016-06" db="EMBL/GenBank/DDBJ databases">
        <title>The genome of a short-lived fish provides insights into sex chromosome evolution and the genetic control of aging.</title>
        <authorList>
            <person name="Reichwald K."/>
            <person name="Felder M."/>
            <person name="Petzold A."/>
            <person name="Koch P."/>
            <person name="Groth M."/>
            <person name="Platzer M."/>
        </authorList>
    </citation>
    <scope>NUCLEOTIDE SEQUENCE</scope>
    <source>
        <tissue evidence="1">Brain</tissue>
    </source>
</reference>
<protein>
    <submittedName>
        <fullName evidence="1">Uncharacterized protein</fullName>
    </submittedName>
</protein>